<dbReference type="GO" id="GO:0022625">
    <property type="term" value="C:cytosolic large ribosomal subunit"/>
    <property type="evidence" value="ECO:0007669"/>
    <property type="project" value="TreeGrafter"/>
</dbReference>
<dbReference type="Pfam" id="PF00572">
    <property type="entry name" value="Ribosomal_L13"/>
    <property type="match status" value="1"/>
</dbReference>
<dbReference type="GO" id="GO:0006412">
    <property type="term" value="P:translation"/>
    <property type="evidence" value="ECO:0007669"/>
    <property type="project" value="InterPro"/>
</dbReference>
<evidence type="ECO:0000256" key="2">
    <source>
        <dbReference type="ARBA" id="ARBA00022980"/>
    </source>
</evidence>
<dbReference type="InterPro" id="IPR005822">
    <property type="entry name" value="Ribosomal_uL13"/>
</dbReference>
<name>A0A673BZE9_9TELE</name>
<keyword evidence="2" id="KW-0689">Ribosomal protein</keyword>
<dbReference type="PANTHER" id="PTHR11545:SF3">
    <property type="entry name" value="LARGE RIBOSOMAL SUBUNIT PROTEIN UL13"/>
    <property type="match status" value="1"/>
</dbReference>
<dbReference type="PANTHER" id="PTHR11545">
    <property type="entry name" value="RIBOSOMAL PROTEIN L13"/>
    <property type="match status" value="1"/>
</dbReference>
<evidence type="ECO:0000256" key="1">
    <source>
        <dbReference type="ARBA" id="ARBA00006227"/>
    </source>
</evidence>
<dbReference type="InterPro" id="IPR036899">
    <property type="entry name" value="Ribosomal_uL13_sf"/>
</dbReference>
<protein>
    <recommendedName>
        <fullName evidence="6">60S ribosomal protein L13a</fullName>
    </recommendedName>
</protein>
<dbReference type="Gene3D" id="3.90.1180.10">
    <property type="entry name" value="Ribosomal protein L13"/>
    <property type="match status" value="1"/>
</dbReference>
<reference evidence="4" key="2">
    <citation type="submission" date="2025-08" db="UniProtKB">
        <authorList>
            <consortium name="Ensembl"/>
        </authorList>
    </citation>
    <scope>IDENTIFICATION</scope>
</reference>
<dbReference type="Proteomes" id="UP000472271">
    <property type="component" value="Chromosome 24"/>
</dbReference>
<dbReference type="GO" id="GO:0017148">
    <property type="term" value="P:negative regulation of translation"/>
    <property type="evidence" value="ECO:0007669"/>
    <property type="project" value="TreeGrafter"/>
</dbReference>
<dbReference type="GO" id="GO:0003735">
    <property type="term" value="F:structural constituent of ribosome"/>
    <property type="evidence" value="ECO:0007669"/>
    <property type="project" value="InterPro"/>
</dbReference>
<evidence type="ECO:0000313" key="4">
    <source>
        <dbReference type="Ensembl" id="ENSSORP00005047130.1"/>
    </source>
</evidence>
<sequence length="70" mass="7944">MAERFNKVLLLDGRGHLLGRLAAIVTKQVLLGHKVMVVRCKGINISGNFYCNKLKSYHKYLHQIYTVDAS</sequence>
<reference evidence="4" key="3">
    <citation type="submission" date="2025-09" db="UniProtKB">
        <authorList>
            <consortium name="Ensembl"/>
        </authorList>
    </citation>
    <scope>IDENTIFICATION</scope>
</reference>
<dbReference type="AlphaFoldDB" id="A0A673BZE9"/>
<comment type="similarity">
    <text evidence="1">Belongs to the universal ribosomal protein uL13 family.</text>
</comment>
<dbReference type="InParanoid" id="A0A673BZE9"/>
<dbReference type="Ensembl" id="ENSSORT00005048303.1">
    <property type="protein sequence ID" value="ENSSORP00005047130.1"/>
    <property type="gene ID" value="ENSSORG00005021566.1"/>
</dbReference>
<evidence type="ECO:0000256" key="3">
    <source>
        <dbReference type="ARBA" id="ARBA00023274"/>
    </source>
</evidence>
<reference evidence="4" key="1">
    <citation type="submission" date="2019-06" db="EMBL/GenBank/DDBJ databases">
        <authorList>
            <consortium name="Wellcome Sanger Institute Data Sharing"/>
        </authorList>
    </citation>
    <scope>NUCLEOTIDE SEQUENCE [LARGE SCALE GENOMIC DNA]</scope>
</reference>
<organism evidence="4 5">
    <name type="scientific">Sphaeramia orbicularis</name>
    <name type="common">orbiculate cardinalfish</name>
    <dbReference type="NCBI Taxonomy" id="375764"/>
    <lineage>
        <taxon>Eukaryota</taxon>
        <taxon>Metazoa</taxon>
        <taxon>Chordata</taxon>
        <taxon>Craniata</taxon>
        <taxon>Vertebrata</taxon>
        <taxon>Euteleostomi</taxon>
        <taxon>Actinopterygii</taxon>
        <taxon>Neopterygii</taxon>
        <taxon>Teleostei</taxon>
        <taxon>Neoteleostei</taxon>
        <taxon>Acanthomorphata</taxon>
        <taxon>Gobiaria</taxon>
        <taxon>Kurtiformes</taxon>
        <taxon>Apogonoidei</taxon>
        <taxon>Apogonidae</taxon>
        <taxon>Apogoninae</taxon>
        <taxon>Sphaeramia</taxon>
    </lineage>
</organism>
<keyword evidence="5" id="KW-1185">Reference proteome</keyword>
<keyword evidence="3" id="KW-0687">Ribonucleoprotein</keyword>
<accession>A0A673BZE9</accession>
<proteinExistence type="inferred from homology"/>
<evidence type="ECO:0000313" key="5">
    <source>
        <dbReference type="Proteomes" id="UP000472271"/>
    </source>
</evidence>
<evidence type="ECO:0008006" key="6">
    <source>
        <dbReference type="Google" id="ProtNLM"/>
    </source>
</evidence>
<dbReference type="GO" id="GO:0003729">
    <property type="term" value="F:mRNA binding"/>
    <property type="evidence" value="ECO:0007669"/>
    <property type="project" value="TreeGrafter"/>
</dbReference>
<dbReference type="SUPFAM" id="SSF52161">
    <property type="entry name" value="Ribosomal protein L13"/>
    <property type="match status" value="1"/>
</dbReference>